<comment type="similarity">
    <text evidence="6">Belongs to the major facilitator superfamily. Spinster (TC 2.A.1.49) family.</text>
</comment>
<dbReference type="InterPro" id="IPR036259">
    <property type="entry name" value="MFS_trans_sf"/>
</dbReference>
<reference evidence="10" key="1">
    <citation type="journal article" date="2021" name="Proc. Natl. Acad. Sci. U.S.A.">
        <title>Three genomes in the algal genus Volvox reveal the fate of a haploid sex-determining region after a transition to homothallism.</title>
        <authorList>
            <person name="Yamamoto K."/>
            <person name="Hamaji T."/>
            <person name="Kawai-Toyooka H."/>
            <person name="Matsuzaki R."/>
            <person name="Takahashi F."/>
            <person name="Nishimura Y."/>
            <person name="Kawachi M."/>
            <person name="Noguchi H."/>
            <person name="Minakuchi Y."/>
            <person name="Umen J.G."/>
            <person name="Toyoda A."/>
            <person name="Nozaki H."/>
        </authorList>
    </citation>
    <scope>NUCLEOTIDE SEQUENCE</scope>
    <source>
        <strain evidence="10">NIES-3785</strain>
        <strain evidence="9">NIES-3786</strain>
    </source>
</reference>
<keyword evidence="4 8" id="KW-1133">Transmembrane helix</keyword>
<keyword evidence="12" id="KW-1185">Reference proteome</keyword>
<dbReference type="Proteomes" id="UP000722791">
    <property type="component" value="Unassembled WGS sequence"/>
</dbReference>
<dbReference type="GO" id="GO:0022857">
    <property type="term" value="F:transmembrane transporter activity"/>
    <property type="evidence" value="ECO:0007669"/>
    <property type="project" value="InterPro"/>
</dbReference>
<evidence type="ECO:0000313" key="12">
    <source>
        <dbReference type="Proteomes" id="UP000747110"/>
    </source>
</evidence>
<evidence type="ECO:0000256" key="3">
    <source>
        <dbReference type="ARBA" id="ARBA00022692"/>
    </source>
</evidence>
<feature type="compositionally biased region" description="Basic residues" evidence="7">
    <location>
        <begin position="663"/>
        <end position="675"/>
    </location>
</feature>
<sequence length="795" mass="83790">MSFINLPPSRGFNITRFRFRSLATKIIFSAVSIPDENPCLTAQQHFNGIATMDALRQQSGLVNQQKLEFEHNGSEEPDEFPSLLLDRHQQACCNTKSSLTAVYEVTTPTTRNPPSSAATMSARSAWLLSRVTSSPNLHPPGPEPGSSSETRFPRPVGGSRGELNNPSSAHRKQRLLSAHLPDDPSIATPMSCAAASVPPVLILPVAASRNSSPVTAAAAAESAIPMRRYPIGSGGGTAKAHLHSRQVPSATASAAANLPYGDGGSGSAGGGTSTNPRSRAYAAFLSMRRRTVVLINLVSVMERMDEQIVPALSRPLGCAFRAGPHQLGLITFARALVQAVASPLGGLAGHYFDRVTVLFLGCAIWGFFCTAFAFATTVNQGIAAWAFNGVGLSLIIPNSQSLVADYYMATQRGEAFGTLMLTGAVGGMLGAMFATNVGGMAPLGVAGWRVAFVAVGAVSLVIGALTLLLAVDPTRHHRNAASRHVNRRNHHLKERFMKAAVTNNSASGFAATDVWEAATPQQRQQHRRSPAADQVGDVAGIAVAPRHISGGGADDHEAEVGELPYLRSCEMDPERDSEHLYNDSDLSERMEVEPLLLRRKAVPGSGGDGNTAAAPSPSVSSPSSLTTDIPSGDHPSPQRPLLCRYKPAAAAAAAAGARSTYGHSHRKRRPGRSSYKHSTEAESMTMAMESSSAPTNRGKGRGSGDEGLVVAACTVEGGGYDSAAMTAAAVLGSNREGRPVLTWHRLWAMITTPTFLIIILQGIVGSTPWNALVFLTLYLQLIGFSDATASSLMAL</sequence>
<dbReference type="EMBL" id="BNCP01000026">
    <property type="protein sequence ID" value="GIL83195.1"/>
    <property type="molecule type" value="Genomic_DNA"/>
</dbReference>
<evidence type="ECO:0000256" key="7">
    <source>
        <dbReference type="SAM" id="MobiDB-lite"/>
    </source>
</evidence>
<gene>
    <name evidence="9" type="ORF">Vretifemale_11886</name>
    <name evidence="10" type="ORF">Vretimale_11285</name>
</gene>
<comment type="caution">
    <text evidence="10">The sequence shown here is derived from an EMBL/GenBank/DDBJ whole genome shotgun (WGS) entry which is preliminary data.</text>
</comment>
<keyword evidence="2" id="KW-0813">Transport</keyword>
<feature type="region of interest" description="Disordered" evidence="7">
    <location>
        <begin position="132"/>
        <end position="171"/>
    </location>
</feature>
<dbReference type="Pfam" id="PF07690">
    <property type="entry name" value="MFS_1"/>
    <property type="match status" value="1"/>
</dbReference>
<dbReference type="GO" id="GO:0016020">
    <property type="term" value="C:membrane"/>
    <property type="evidence" value="ECO:0007669"/>
    <property type="project" value="UniProtKB-SubCell"/>
</dbReference>
<dbReference type="PANTHER" id="PTHR23505">
    <property type="entry name" value="SPINSTER"/>
    <property type="match status" value="1"/>
</dbReference>
<feature type="region of interest" description="Disordered" evidence="7">
    <location>
        <begin position="600"/>
        <end position="641"/>
    </location>
</feature>
<keyword evidence="5 8" id="KW-0472">Membrane</keyword>
<feature type="compositionally biased region" description="Low complexity" evidence="7">
    <location>
        <begin position="612"/>
        <end position="624"/>
    </location>
</feature>
<feature type="region of interest" description="Disordered" evidence="7">
    <location>
        <begin position="654"/>
        <end position="705"/>
    </location>
</feature>
<dbReference type="Proteomes" id="UP000747110">
    <property type="component" value="Unassembled WGS sequence"/>
</dbReference>
<accession>A0A8J4GHD3</accession>
<organism evidence="10 11">
    <name type="scientific">Volvox reticuliferus</name>
    <dbReference type="NCBI Taxonomy" id="1737510"/>
    <lineage>
        <taxon>Eukaryota</taxon>
        <taxon>Viridiplantae</taxon>
        <taxon>Chlorophyta</taxon>
        <taxon>core chlorophytes</taxon>
        <taxon>Chlorophyceae</taxon>
        <taxon>CS clade</taxon>
        <taxon>Chlamydomonadales</taxon>
        <taxon>Volvocaceae</taxon>
        <taxon>Volvox</taxon>
    </lineage>
</organism>
<keyword evidence="3 8" id="KW-0812">Transmembrane</keyword>
<feature type="non-terminal residue" evidence="10">
    <location>
        <position position="1"/>
    </location>
</feature>
<evidence type="ECO:0000256" key="6">
    <source>
        <dbReference type="ARBA" id="ARBA00024338"/>
    </source>
</evidence>
<comment type="subcellular location">
    <subcellularLocation>
        <location evidence="1">Membrane</location>
        <topology evidence="1">Multi-pass membrane protein</topology>
    </subcellularLocation>
</comment>
<dbReference type="SUPFAM" id="SSF103473">
    <property type="entry name" value="MFS general substrate transporter"/>
    <property type="match status" value="1"/>
</dbReference>
<name>A0A8J4GHD3_9CHLO</name>
<evidence type="ECO:0000256" key="8">
    <source>
        <dbReference type="SAM" id="Phobius"/>
    </source>
</evidence>
<feature type="transmembrane region" description="Helical" evidence="8">
    <location>
        <begin position="446"/>
        <end position="471"/>
    </location>
</feature>
<proteinExistence type="inferred from homology"/>
<feature type="transmembrane region" description="Helical" evidence="8">
    <location>
        <begin position="357"/>
        <end position="376"/>
    </location>
</feature>
<evidence type="ECO:0000256" key="2">
    <source>
        <dbReference type="ARBA" id="ARBA00022448"/>
    </source>
</evidence>
<evidence type="ECO:0000313" key="11">
    <source>
        <dbReference type="Proteomes" id="UP000722791"/>
    </source>
</evidence>
<evidence type="ECO:0008006" key="13">
    <source>
        <dbReference type="Google" id="ProtNLM"/>
    </source>
</evidence>
<evidence type="ECO:0000313" key="10">
    <source>
        <dbReference type="EMBL" id="GIM07206.1"/>
    </source>
</evidence>
<protein>
    <recommendedName>
        <fullName evidence="13">Major facilitator superfamily (MFS) profile domain-containing protein</fullName>
    </recommendedName>
</protein>
<dbReference type="InterPro" id="IPR011701">
    <property type="entry name" value="MFS"/>
</dbReference>
<feature type="transmembrane region" description="Helical" evidence="8">
    <location>
        <begin position="382"/>
        <end position="403"/>
    </location>
</feature>
<dbReference type="PANTHER" id="PTHR23505:SF52">
    <property type="entry name" value="MAJOR FACILITATOR SUPERFAMILY PROTEIN"/>
    <property type="match status" value="1"/>
</dbReference>
<evidence type="ECO:0000313" key="9">
    <source>
        <dbReference type="EMBL" id="GIL83195.1"/>
    </source>
</evidence>
<evidence type="ECO:0000256" key="1">
    <source>
        <dbReference type="ARBA" id="ARBA00004141"/>
    </source>
</evidence>
<evidence type="ECO:0000256" key="4">
    <source>
        <dbReference type="ARBA" id="ARBA00022989"/>
    </source>
</evidence>
<dbReference type="OrthoDB" id="440755at2759"/>
<feature type="compositionally biased region" description="Low complexity" evidence="7">
    <location>
        <begin position="681"/>
        <end position="695"/>
    </location>
</feature>
<dbReference type="AlphaFoldDB" id="A0A8J4GHD3"/>
<evidence type="ECO:0000256" key="5">
    <source>
        <dbReference type="ARBA" id="ARBA00023136"/>
    </source>
</evidence>
<dbReference type="EMBL" id="BNCQ01000023">
    <property type="protein sequence ID" value="GIM07206.1"/>
    <property type="molecule type" value="Genomic_DNA"/>
</dbReference>
<feature type="transmembrane region" description="Helical" evidence="8">
    <location>
        <begin position="415"/>
        <end position="434"/>
    </location>
</feature>
<dbReference type="Gene3D" id="1.20.1250.20">
    <property type="entry name" value="MFS general substrate transporter like domains"/>
    <property type="match status" value="1"/>
</dbReference>
<dbReference type="InterPro" id="IPR044770">
    <property type="entry name" value="MFS_spinster-like"/>
</dbReference>